<gene>
    <name evidence="1" type="ORF">MHBO_004422</name>
</gene>
<comment type="caution">
    <text evidence="1">The sequence shown here is derived from an EMBL/GenBank/DDBJ whole genome shotgun (WGS) entry which is preliminary data.</text>
</comment>
<evidence type="ECO:0000313" key="2">
    <source>
        <dbReference type="Proteomes" id="UP001439008"/>
    </source>
</evidence>
<name>A0ABV2AT94_9EUKA</name>
<accession>A0ABV2AT94</accession>
<dbReference type="EMBL" id="JBDODL010003975">
    <property type="protein sequence ID" value="MES1922891.1"/>
    <property type="molecule type" value="Genomic_DNA"/>
</dbReference>
<feature type="non-terminal residue" evidence="1">
    <location>
        <position position="212"/>
    </location>
</feature>
<dbReference type="Proteomes" id="UP001439008">
    <property type="component" value="Unassembled WGS sequence"/>
</dbReference>
<protein>
    <submittedName>
        <fullName evidence="1">Uncharacterized protein</fullName>
    </submittedName>
</protein>
<reference evidence="1 2" key="1">
    <citation type="journal article" date="2024" name="BMC Biol.">
        <title>Comparative genomics of Ascetosporea gives new insight into the evolutionary basis for animal parasitism in Rhizaria.</title>
        <authorList>
            <person name="Hiltunen Thoren M."/>
            <person name="Onut-Brannstrom I."/>
            <person name="Alfjorden A."/>
            <person name="Peckova H."/>
            <person name="Swords F."/>
            <person name="Hooper C."/>
            <person name="Holzer A.S."/>
            <person name="Bass D."/>
            <person name="Burki F."/>
        </authorList>
    </citation>
    <scope>NUCLEOTIDE SEQUENCE [LARGE SCALE GENOMIC DNA]</scope>
    <source>
        <strain evidence="1">20-A016</strain>
    </source>
</reference>
<evidence type="ECO:0000313" key="1">
    <source>
        <dbReference type="EMBL" id="MES1922891.1"/>
    </source>
</evidence>
<organism evidence="1 2">
    <name type="scientific">Bonamia ostreae</name>
    <dbReference type="NCBI Taxonomy" id="126728"/>
    <lineage>
        <taxon>Eukaryota</taxon>
        <taxon>Sar</taxon>
        <taxon>Rhizaria</taxon>
        <taxon>Endomyxa</taxon>
        <taxon>Ascetosporea</taxon>
        <taxon>Haplosporida</taxon>
        <taxon>Bonamia</taxon>
    </lineage>
</organism>
<sequence>MSKTETYADYKHISDKDVIARILGIKNCPVDKLGTPLVNIRRQRVYKVLPAEYFGVIFTPRLEICDENGLVLKLGKDYRGIDDMTYRTYPEIQRVVPRCYSIFLIFERQTEKLVERHIMHGYYKFGGSSKDEDTNVNTLSILRQAPISETERVVITEKANGKAAVMTMFRFEGQLFMFGGSKGDHYVTPVSAGMEFMQRLNRNLFAFYIFDV</sequence>
<keyword evidence="2" id="KW-1185">Reference proteome</keyword>
<proteinExistence type="predicted"/>